<reference evidence="1 4" key="2">
    <citation type="submission" date="2020-12" db="EMBL/GenBank/DDBJ databases">
        <title>FDA dAtabase for Regulatory Grade micrObial Sequences (FDA-ARGOS): Supporting development and validation of Infectious Disease Dx tests.</title>
        <authorList>
            <person name="Nelson B."/>
            <person name="Plummer A."/>
            <person name="Tallon L."/>
            <person name="Sadzewicz L."/>
            <person name="Zhao X."/>
            <person name="Boylan J."/>
            <person name="Ott S."/>
            <person name="Bowen H."/>
            <person name="Vavikolanu K."/>
            <person name="Mehta A."/>
            <person name="Aluvathingal J."/>
            <person name="Nadendla S."/>
            <person name="Myers T."/>
            <person name="Yan Y."/>
            <person name="Sichtig H."/>
        </authorList>
    </citation>
    <scope>NUCLEOTIDE SEQUENCE [LARGE SCALE GENOMIC DNA]</scope>
    <source>
        <strain evidence="1 4">FDAARGOS_923</strain>
    </source>
</reference>
<dbReference type="Proteomes" id="UP000435910">
    <property type="component" value="Unassembled WGS sequence"/>
</dbReference>
<sequence length="153" mass="17284">MAETNPVIKKLQFKDNGQPVLIVNPPEAYSGVIAEFQGPVHHHAESDQYDFVQVFAATNAKLQALAKEAERHLAEDGLFWLCYPKKSSKVYKGSDCSRDTVAGLLADQGYEPVRQIAIDEDWSALRFRKAENIKTMKRKFAVTEKGKQRTDQE</sequence>
<dbReference type="GeneID" id="92859169"/>
<protein>
    <submittedName>
        <fullName evidence="1">DUF3052 domain-containing protein</fullName>
    </submittedName>
</protein>
<evidence type="ECO:0000313" key="4">
    <source>
        <dbReference type="Proteomes" id="UP000595038"/>
    </source>
</evidence>
<dbReference type="OMA" id="VAIDEDW"/>
<gene>
    <name evidence="2" type="ORF">CHCC16736_2983</name>
    <name evidence="1" type="ORF">I6G80_03950</name>
</gene>
<accession>A0A1Y0YM52</accession>
<evidence type="ECO:0000313" key="3">
    <source>
        <dbReference type="Proteomes" id="UP000435910"/>
    </source>
</evidence>
<dbReference type="RefSeq" id="WP_003177845.1">
    <property type="nucleotide sequence ID" value="NZ_BEXU01000002.1"/>
</dbReference>
<dbReference type="AlphaFoldDB" id="A0A1Y0YM52"/>
<organism evidence="2 3">
    <name type="scientific">Bacillus licheniformis</name>
    <dbReference type="NCBI Taxonomy" id="1402"/>
    <lineage>
        <taxon>Bacteria</taxon>
        <taxon>Bacillati</taxon>
        <taxon>Bacillota</taxon>
        <taxon>Bacilli</taxon>
        <taxon>Bacillales</taxon>
        <taxon>Bacillaceae</taxon>
        <taxon>Bacillus</taxon>
    </lineage>
</organism>
<dbReference type="EMBL" id="CP065647">
    <property type="protein sequence ID" value="QPR73432.1"/>
    <property type="molecule type" value="Genomic_DNA"/>
</dbReference>
<evidence type="ECO:0000313" key="1">
    <source>
        <dbReference type="EMBL" id="QPR73432.1"/>
    </source>
</evidence>
<proteinExistence type="predicted"/>
<reference evidence="2 3" key="1">
    <citation type="submission" date="2019-06" db="EMBL/GenBank/DDBJ databases">
        <title>Genome sequence analysis of &gt;100 Bacillus licheniformis strains suggests intrinsic resistance to this species.</title>
        <authorList>
            <person name="Wels M."/>
            <person name="Siezen R.J."/>
            <person name="Johansen E."/>
            <person name="Stuer-Lauridsen B."/>
            <person name="Bjerre K."/>
            <person name="Nielsen B.K.K."/>
        </authorList>
    </citation>
    <scope>NUCLEOTIDE SEQUENCE [LARGE SCALE GENOMIC DNA]</scope>
    <source>
        <strain evidence="2 3">BAC-16736</strain>
    </source>
</reference>
<name>A0A1Y0YM52_BACLI</name>
<evidence type="ECO:0000313" key="2">
    <source>
        <dbReference type="EMBL" id="TWL27662.1"/>
    </source>
</evidence>
<dbReference type="Proteomes" id="UP000595038">
    <property type="component" value="Chromosome"/>
</dbReference>
<dbReference type="EMBL" id="NILC01000023">
    <property type="protein sequence ID" value="TWL27662.1"/>
    <property type="molecule type" value="Genomic_DNA"/>
</dbReference>